<dbReference type="GO" id="GO:0009097">
    <property type="term" value="P:isoleucine biosynthetic process"/>
    <property type="evidence" value="ECO:0007669"/>
    <property type="project" value="UniProtKB-UniRule"/>
</dbReference>
<dbReference type="InterPro" id="IPR038110">
    <property type="entry name" value="TD_ACT-like_sf"/>
</dbReference>
<dbReference type="Pfam" id="PF00585">
    <property type="entry name" value="Thr_dehydrat_C"/>
    <property type="match status" value="1"/>
</dbReference>
<evidence type="ECO:0000313" key="13">
    <source>
        <dbReference type="EMBL" id="MSS84926.1"/>
    </source>
</evidence>
<feature type="domain" description="ACT-like" evidence="12">
    <location>
        <begin position="340"/>
        <end position="414"/>
    </location>
</feature>
<dbReference type="NCBIfam" id="TIGR02079">
    <property type="entry name" value="THD1"/>
    <property type="match status" value="1"/>
</dbReference>
<dbReference type="FunFam" id="3.40.50.1100:FF:000005">
    <property type="entry name" value="Threonine dehydratase catabolic"/>
    <property type="match status" value="1"/>
</dbReference>
<dbReference type="SUPFAM" id="SSF53686">
    <property type="entry name" value="Tryptophan synthase beta subunit-like PLP-dependent enzymes"/>
    <property type="match status" value="1"/>
</dbReference>
<dbReference type="NCBIfam" id="NF006390">
    <property type="entry name" value="PRK08639.1"/>
    <property type="match status" value="1"/>
</dbReference>
<comment type="caution">
    <text evidence="13">The sequence shown here is derived from an EMBL/GenBank/DDBJ whole genome shotgun (WGS) entry which is preliminary data.</text>
</comment>
<dbReference type="GO" id="GO:0006567">
    <property type="term" value="P:L-threonine catabolic process"/>
    <property type="evidence" value="ECO:0007669"/>
    <property type="project" value="TreeGrafter"/>
</dbReference>
<dbReference type="InterPro" id="IPR001926">
    <property type="entry name" value="TrpB-like_PALP"/>
</dbReference>
<keyword evidence="8 11" id="KW-0456">Lyase</keyword>
<keyword evidence="5 11" id="KW-0028">Amino-acid biosynthesis</keyword>
<dbReference type="EC" id="4.3.1.19" evidence="11"/>
<dbReference type="PROSITE" id="PS51672">
    <property type="entry name" value="ACT_LIKE"/>
    <property type="match status" value="1"/>
</dbReference>
<dbReference type="GO" id="GO:0004794">
    <property type="term" value="F:threonine deaminase activity"/>
    <property type="evidence" value="ECO:0007669"/>
    <property type="project" value="UniProtKB-UniRule"/>
</dbReference>
<dbReference type="Pfam" id="PF00291">
    <property type="entry name" value="PALP"/>
    <property type="match status" value="1"/>
</dbReference>
<evidence type="ECO:0000256" key="1">
    <source>
        <dbReference type="ARBA" id="ARBA00001274"/>
    </source>
</evidence>
<dbReference type="InterPro" id="IPR045865">
    <property type="entry name" value="ACT-like_dom_sf"/>
</dbReference>
<comment type="subunit">
    <text evidence="11">Homotetramer.</text>
</comment>
<evidence type="ECO:0000256" key="8">
    <source>
        <dbReference type="ARBA" id="ARBA00023239"/>
    </source>
</evidence>
<dbReference type="Gene3D" id="3.40.1020.10">
    <property type="entry name" value="Biosynthetic Threonine Deaminase, Domain 3"/>
    <property type="match status" value="1"/>
</dbReference>
<gene>
    <name evidence="11 13" type="primary">ilvA</name>
    <name evidence="13" type="ORF">FYJ24_09150</name>
</gene>
<comment type="cofactor">
    <cofactor evidence="2 11">
        <name>pyridoxal 5'-phosphate</name>
        <dbReference type="ChEBI" id="CHEBI:597326"/>
    </cofactor>
</comment>
<comment type="pathway">
    <text evidence="3 11">Amino-acid biosynthesis; L-isoleucine biosynthesis; 2-oxobutanoate from L-threonine: step 1/1.</text>
</comment>
<evidence type="ECO:0000256" key="11">
    <source>
        <dbReference type="RuleBase" id="RU362012"/>
    </source>
</evidence>
<evidence type="ECO:0000256" key="4">
    <source>
        <dbReference type="ARBA" id="ARBA00010869"/>
    </source>
</evidence>
<dbReference type="GO" id="GO:0003941">
    <property type="term" value="F:L-serine ammonia-lyase activity"/>
    <property type="evidence" value="ECO:0007669"/>
    <property type="project" value="TreeGrafter"/>
</dbReference>
<keyword evidence="6 11" id="KW-0412">Isoleucine biosynthesis</keyword>
<keyword evidence="14" id="KW-1185">Reference proteome</keyword>
<dbReference type="InterPro" id="IPR050147">
    <property type="entry name" value="Ser/Thr_Dehydratase"/>
</dbReference>
<dbReference type="Proteomes" id="UP000470875">
    <property type="component" value="Unassembled WGS sequence"/>
</dbReference>
<evidence type="ECO:0000256" key="6">
    <source>
        <dbReference type="ARBA" id="ARBA00022624"/>
    </source>
</evidence>
<dbReference type="SUPFAM" id="SSF55021">
    <property type="entry name" value="ACT-like"/>
    <property type="match status" value="1"/>
</dbReference>
<evidence type="ECO:0000259" key="12">
    <source>
        <dbReference type="PROSITE" id="PS51672"/>
    </source>
</evidence>
<comment type="similarity">
    <text evidence="4 11">Belongs to the serine/threonine dehydratase family.</text>
</comment>
<dbReference type="CDD" id="cd01562">
    <property type="entry name" value="Thr-dehyd"/>
    <property type="match status" value="1"/>
</dbReference>
<evidence type="ECO:0000256" key="5">
    <source>
        <dbReference type="ARBA" id="ARBA00022605"/>
    </source>
</evidence>
<evidence type="ECO:0000313" key="14">
    <source>
        <dbReference type="Proteomes" id="UP000470875"/>
    </source>
</evidence>
<proteinExistence type="inferred from homology"/>
<accession>A0A6N7W9I9</accession>
<dbReference type="AlphaFoldDB" id="A0A6N7W9I9"/>
<comment type="function">
    <text evidence="10 11">Catalyzes the anaerobic formation of alpha-ketobutyrate and ammonia from threonine in a two-step reaction. The first step involved a dehydration of threonine and a production of enamine intermediates (aminocrotonate), which tautomerizes to its imine form (iminobutyrate). Both intermediates are unstable and short-lived. The second step is the nonenzymatic hydrolysis of the enamine/imine intermediates to form 2-ketobutyrate and free ammonia. In the low water environment of the cell, the second step is accelerated by RidA.</text>
</comment>
<evidence type="ECO:0000256" key="7">
    <source>
        <dbReference type="ARBA" id="ARBA00022898"/>
    </source>
</evidence>
<keyword evidence="7 11" id="KW-0663">Pyridoxal phosphate</keyword>
<dbReference type="GO" id="GO:0006565">
    <property type="term" value="P:L-serine catabolic process"/>
    <property type="evidence" value="ECO:0007669"/>
    <property type="project" value="TreeGrafter"/>
</dbReference>
<evidence type="ECO:0000256" key="9">
    <source>
        <dbReference type="ARBA" id="ARBA00023304"/>
    </source>
</evidence>
<sequence>MRVTNRPVTAADIVDAASTLAPVIKETPLDLSERLSAVAGVPVYLKREDQQICRSFKSRGAYNHISRLSPAERQLGVVCASAGNHAQGVANACHALGIQGTIYLPMSTPRQKRERIKAIGGPQVTLEYVDGTFDTAQKVALKNATNTWRSYIHPYDDPLVIAGQGTIAAELTRQLPSVANVIVPVGGGGLIAGMATWLKEEYPHIRIIGVEAQGSASASAARAAGNPVSLDYVDAFADGVAVGRTGDITFEIMKTLVDDLLVVPEGAVATEMLDLYHLEGIITEPAGALASAAIVASSTGRIAELRLEGPTVAIISGGNNDLSRYAEVMERSLNYRGLRHYFLVTFPQQPGALRHFLDSVLGEGDDIVYFEYTKKNNRDTGPALVGVDIQSPDDLPSLLERMDASPLHIETVEPDSELLRFLV</sequence>
<evidence type="ECO:0000256" key="3">
    <source>
        <dbReference type="ARBA" id="ARBA00004810"/>
    </source>
</evidence>
<dbReference type="Gene3D" id="3.40.50.1100">
    <property type="match status" value="2"/>
</dbReference>
<organism evidence="13 14">
    <name type="scientific">Scrofimicrobium canadense</name>
    <dbReference type="NCBI Taxonomy" id="2652290"/>
    <lineage>
        <taxon>Bacteria</taxon>
        <taxon>Bacillati</taxon>
        <taxon>Actinomycetota</taxon>
        <taxon>Actinomycetes</taxon>
        <taxon>Actinomycetales</taxon>
        <taxon>Actinomycetaceae</taxon>
        <taxon>Scrofimicrobium</taxon>
    </lineage>
</organism>
<evidence type="ECO:0000256" key="2">
    <source>
        <dbReference type="ARBA" id="ARBA00001933"/>
    </source>
</evidence>
<dbReference type="UniPathway" id="UPA00047">
    <property type="reaction ID" value="UER00054"/>
</dbReference>
<keyword evidence="9 11" id="KW-0100">Branched-chain amino acid biosynthesis</keyword>
<comment type="catalytic activity">
    <reaction evidence="1 11">
        <text>L-threonine = 2-oxobutanoate + NH4(+)</text>
        <dbReference type="Rhea" id="RHEA:22108"/>
        <dbReference type="ChEBI" id="CHEBI:16763"/>
        <dbReference type="ChEBI" id="CHEBI:28938"/>
        <dbReference type="ChEBI" id="CHEBI:57926"/>
        <dbReference type="EC" id="4.3.1.19"/>
    </reaction>
</comment>
<dbReference type="EMBL" id="VULO01000010">
    <property type="protein sequence ID" value="MSS84926.1"/>
    <property type="molecule type" value="Genomic_DNA"/>
</dbReference>
<dbReference type="InterPro" id="IPR011820">
    <property type="entry name" value="IlvA"/>
</dbReference>
<dbReference type="InterPro" id="IPR036052">
    <property type="entry name" value="TrpB-like_PALP_sf"/>
</dbReference>
<dbReference type="InterPro" id="IPR001721">
    <property type="entry name" value="TD_ACT-like"/>
</dbReference>
<protein>
    <recommendedName>
        <fullName evidence="11">L-threonine dehydratase</fullName>
        <ecNumber evidence="11">4.3.1.19</ecNumber>
    </recommendedName>
    <alternativeName>
        <fullName evidence="11">Threonine deaminase</fullName>
    </alternativeName>
</protein>
<dbReference type="PANTHER" id="PTHR48078:SF11">
    <property type="entry name" value="THREONINE DEHYDRATASE, MITOCHONDRIAL"/>
    <property type="match status" value="1"/>
</dbReference>
<evidence type="ECO:0000256" key="10">
    <source>
        <dbReference type="ARBA" id="ARBA00025527"/>
    </source>
</evidence>
<dbReference type="RefSeq" id="WP_154545693.1">
    <property type="nucleotide sequence ID" value="NZ_VULO01000010.1"/>
</dbReference>
<reference evidence="13 14" key="1">
    <citation type="submission" date="2019-08" db="EMBL/GenBank/DDBJ databases">
        <title>In-depth cultivation of the pig gut microbiome towards novel bacterial diversity and tailored functional studies.</title>
        <authorList>
            <person name="Wylensek D."/>
            <person name="Hitch T.C.A."/>
            <person name="Clavel T."/>
        </authorList>
    </citation>
    <scope>NUCLEOTIDE SEQUENCE [LARGE SCALE GENOMIC DNA]</scope>
    <source>
        <strain evidence="13 14">WB03_NA08</strain>
    </source>
</reference>
<name>A0A6N7W9I9_9ACTO</name>
<dbReference type="PANTHER" id="PTHR48078">
    <property type="entry name" value="THREONINE DEHYDRATASE, MITOCHONDRIAL-RELATED"/>
    <property type="match status" value="1"/>
</dbReference>